<dbReference type="RefSeq" id="WP_345549619.1">
    <property type="nucleotide sequence ID" value="NZ_BAABRT010000007.1"/>
</dbReference>
<name>A0ABP9WQJ4_9GAMM</name>
<dbReference type="Proteomes" id="UP001408594">
    <property type="component" value="Unassembled WGS sequence"/>
</dbReference>
<dbReference type="InterPro" id="IPR002446">
    <property type="entry name" value="Lipocalin_bac"/>
</dbReference>
<dbReference type="PRINTS" id="PR01171">
    <property type="entry name" value="BCTLIPOCALIN"/>
</dbReference>
<accession>A0ABP9WQJ4</accession>
<keyword evidence="2 4" id="KW-0449">Lipoprotein</keyword>
<dbReference type="InterPro" id="IPR047202">
    <property type="entry name" value="Lipocalin_Blc-like_dom"/>
</dbReference>
<dbReference type="PROSITE" id="PS51257">
    <property type="entry name" value="PROKAR_LIPOPROTEIN"/>
    <property type="match status" value="1"/>
</dbReference>
<comment type="subunit">
    <text evidence="2">Homodimer.</text>
</comment>
<feature type="domain" description="Lipocalin/cytosolic fatty-acid binding" evidence="3">
    <location>
        <begin position="40"/>
        <end position="178"/>
    </location>
</feature>
<comment type="function">
    <text evidence="2">Involved in the storage or transport of lipids necessary for membrane maintenance under stressful conditions. Displays a binding preference for lysophospholipids.</text>
</comment>
<keyword evidence="2" id="KW-0732">Signal</keyword>
<dbReference type="Gene3D" id="2.40.128.20">
    <property type="match status" value="1"/>
</dbReference>
<dbReference type="Pfam" id="PF08212">
    <property type="entry name" value="Lipocalin_2"/>
    <property type="match status" value="1"/>
</dbReference>
<gene>
    <name evidence="4" type="primary">blc</name>
    <name evidence="4" type="ORF">Maes01_01115</name>
</gene>
<evidence type="ECO:0000256" key="2">
    <source>
        <dbReference type="PIRNR" id="PIRNR036893"/>
    </source>
</evidence>
<dbReference type="SUPFAM" id="SSF50814">
    <property type="entry name" value="Lipocalins"/>
    <property type="match status" value="1"/>
</dbReference>
<dbReference type="EMBL" id="BAABRT010000007">
    <property type="protein sequence ID" value="GAA5524558.1"/>
    <property type="molecule type" value="Genomic_DNA"/>
</dbReference>
<keyword evidence="2" id="KW-0998">Cell outer membrane</keyword>
<comment type="subcellular location">
    <subcellularLocation>
        <location evidence="2">Cell outer membrane</location>
    </subcellularLocation>
</comment>
<proteinExistence type="inferred from homology"/>
<keyword evidence="2" id="KW-0446">Lipid-binding</keyword>
<sequence length="188" mass="21000">MNMKKWLLSPRSLPLLLLSLALSACTGLPENVAPVQDFALQRYLGKWYEIARLDHSFERGMTHVTAEYSLNADGSVRVINRGFQTEDGEWEKADGRAKFVGSDDVGHLKVSFFGPFYASYVVFELGGDYQYAMVSGFSKSNLWILARQPQLPQKTLDKLVAQARAKGFPTEQLIFVDQSQPPPVAAPQ</sequence>
<evidence type="ECO:0000313" key="4">
    <source>
        <dbReference type="EMBL" id="GAA5524558.1"/>
    </source>
</evidence>
<dbReference type="InterPro" id="IPR000566">
    <property type="entry name" value="Lipocln_cytosolic_FA-bd_dom"/>
</dbReference>
<dbReference type="PANTHER" id="PTHR10612:SF34">
    <property type="entry name" value="APOLIPOPROTEIN D"/>
    <property type="match status" value="1"/>
</dbReference>
<dbReference type="PIRSF" id="PIRSF036893">
    <property type="entry name" value="Lipocalin_ApoD"/>
    <property type="match status" value="1"/>
</dbReference>
<evidence type="ECO:0000313" key="5">
    <source>
        <dbReference type="Proteomes" id="UP001408594"/>
    </source>
</evidence>
<feature type="signal peptide" evidence="2">
    <location>
        <begin position="1"/>
        <end position="24"/>
    </location>
</feature>
<evidence type="ECO:0000256" key="1">
    <source>
        <dbReference type="ARBA" id="ARBA00006889"/>
    </source>
</evidence>
<dbReference type="CDD" id="cd19438">
    <property type="entry name" value="lipocalin_Blc-like"/>
    <property type="match status" value="1"/>
</dbReference>
<feature type="chain" id="PRO_5045015962" description="Outer membrane lipoprotein Blc" evidence="2">
    <location>
        <begin position="25"/>
        <end position="188"/>
    </location>
</feature>
<dbReference type="PROSITE" id="PS00213">
    <property type="entry name" value="LIPOCALIN"/>
    <property type="match status" value="1"/>
</dbReference>
<dbReference type="PANTHER" id="PTHR10612">
    <property type="entry name" value="APOLIPOPROTEIN D"/>
    <property type="match status" value="1"/>
</dbReference>
<reference evidence="4 5" key="1">
    <citation type="submission" date="2024-02" db="EMBL/GenBank/DDBJ databases">
        <title>Microbulbifer aestuariivivens NBRC 112533.</title>
        <authorList>
            <person name="Ichikawa N."/>
            <person name="Katano-Makiyama Y."/>
            <person name="Hidaka K."/>
        </authorList>
    </citation>
    <scope>NUCLEOTIDE SEQUENCE [LARGE SCALE GENOMIC DNA]</scope>
    <source>
        <strain evidence="4 5">NBRC 112533</strain>
    </source>
</reference>
<organism evidence="4 5">
    <name type="scientific">Microbulbifer aestuariivivens</name>
    <dbReference type="NCBI Taxonomy" id="1908308"/>
    <lineage>
        <taxon>Bacteria</taxon>
        <taxon>Pseudomonadati</taxon>
        <taxon>Pseudomonadota</taxon>
        <taxon>Gammaproteobacteria</taxon>
        <taxon>Cellvibrionales</taxon>
        <taxon>Microbulbiferaceae</taxon>
        <taxon>Microbulbifer</taxon>
    </lineage>
</organism>
<comment type="similarity">
    <text evidence="1 2">Belongs to the calycin superfamily. Lipocalin family.</text>
</comment>
<dbReference type="InterPro" id="IPR012674">
    <property type="entry name" value="Calycin"/>
</dbReference>
<evidence type="ECO:0000259" key="3">
    <source>
        <dbReference type="Pfam" id="PF08212"/>
    </source>
</evidence>
<comment type="caution">
    <text evidence="4">The sequence shown here is derived from an EMBL/GenBank/DDBJ whole genome shotgun (WGS) entry which is preliminary data.</text>
</comment>
<protein>
    <recommendedName>
        <fullName evidence="2">Outer membrane lipoprotein Blc</fullName>
    </recommendedName>
</protein>
<keyword evidence="5" id="KW-1185">Reference proteome</keyword>
<dbReference type="InterPro" id="IPR022271">
    <property type="entry name" value="Lipocalin_ApoD"/>
</dbReference>
<dbReference type="InterPro" id="IPR022272">
    <property type="entry name" value="Lipocalin_CS"/>
</dbReference>
<keyword evidence="2" id="KW-0472">Membrane</keyword>